<proteinExistence type="predicted"/>
<accession>A0A975YLB0</accession>
<dbReference type="CDD" id="cd13602">
    <property type="entry name" value="PBP2_TRAP_BpDctp6_7"/>
    <property type="match status" value="1"/>
</dbReference>
<feature type="signal peptide" evidence="1">
    <location>
        <begin position="1"/>
        <end position="39"/>
    </location>
</feature>
<dbReference type="EMBL" id="CP076642">
    <property type="protein sequence ID" value="QXO15452.1"/>
    <property type="molecule type" value="Genomic_DNA"/>
</dbReference>
<dbReference type="NCBIfam" id="NF037995">
    <property type="entry name" value="TRAP_S1"/>
    <property type="match status" value="1"/>
</dbReference>
<organism evidence="2 3">
    <name type="scientific">Vibrio ostreae</name>
    <dbReference type="NCBI Taxonomy" id="2841925"/>
    <lineage>
        <taxon>Bacteria</taxon>
        <taxon>Pseudomonadati</taxon>
        <taxon>Pseudomonadota</taxon>
        <taxon>Gammaproteobacteria</taxon>
        <taxon>Vibrionales</taxon>
        <taxon>Vibrionaceae</taxon>
        <taxon>Vibrio</taxon>
    </lineage>
</organism>
<dbReference type="InterPro" id="IPR018389">
    <property type="entry name" value="DctP_fam"/>
</dbReference>
<dbReference type="GO" id="GO:0055085">
    <property type="term" value="P:transmembrane transport"/>
    <property type="evidence" value="ECO:0007669"/>
    <property type="project" value="InterPro"/>
</dbReference>
<evidence type="ECO:0000313" key="2">
    <source>
        <dbReference type="EMBL" id="QXO15452.1"/>
    </source>
</evidence>
<feature type="chain" id="PRO_5037724166" evidence="1">
    <location>
        <begin position="40"/>
        <end position="344"/>
    </location>
</feature>
<reference evidence="2" key="1">
    <citation type="submission" date="2021-06" db="EMBL/GenBank/DDBJ databases">
        <title>Vibrio nov. sp., novel gut bacterium isolated from Yellow Sea oyster.</title>
        <authorList>
            <person name="Muhammad N."/>
            <person name="Nguyen T.H."/>
            <person name="Lee Y.-J."/>
            <person name="Ko J."/>
            <person name="Kim S.-G."/>
        </authorList>
    </citation>
    <scope>NUCLEOTIDE SEQUENCE</scope>
    <source>
        <strain evidence="2">OG9-811</strain>
    </source>
</reference>
<dbReference type="PANTHER" id="PTHR33376">
    <property type="match status" value="1"/>
</dbReference>
<dbReference type="RefSeq" id="WP_218561503.1">
    <property type="nucleotide sequence ID" value="NZ_CP076642.1"/>
</dbReference>
<name>A0A975YLB0_9VIBR</name>
<evidence type="ECO:0000256" key="1">
    <source>
        <dbReference type="SAM" id="SignalP"/>
    </source>
</evidence>
<dbReference type="KEGG" id="vos:KNV97_03220"/>
<keyword evidence="3" id="KW-1185">Reference proteome</keyword>
<keyword evidence="1" id="KW-0732">Signal</keyword>
<dbReference type="PANTHER" id="PTHR33376:SF4">
    <property type="entry name" value="SIALIC ACID-BINDING PERIPLASMIC PROTEIN SIAP"/>
    <property type="match status" value="1"/>
</dbReference>
<protein>
    <submittedName>
        <fullName evidence="2">TRAP transporter substrate-binding protein</fullName>
    </submittedName>
</protein>
<dbReference type="Proteomes" id="UP000694232">
    <property type="component" value="Chromosome 2"/>
</dbReference>
<dbReference type="AlphaFoldDB" id="A0A975YLB0"/>
<sequence>MLLKRNTRLLKKNTTFMKKLASVAMLSALSISMASVANAQVKLDFSNEYNTQSIHAQGDMYFIEQVKELTKGEVNITLHTGGSLGFKSVDHFYAVADGAVPLADTLAGSMAGIDPIFLLSSLPFVVKSEDDAEKLYHIAKPYYEQVFADNNEILLYASPWPASGIWSKHAVNSERTLKGLKIRTYDKNGTLTFKTAGAAPVNLSWGDVVPQLSTGGIEAVLTSADAGASGRFWENLNSYSAIQYAIPLNMVHMNRDEFDALSDEQQEAIMQAARNTDQHNWQTVRTRVQNNYAELRANNVTILEDLPADFILQLQQAAQPALKDWLEETGERGKTIMDKFAQSK</sequence>
<dbReference type="Pfam" id="PF03480">
    <property type="entry name" value="DctP"/>
    <property type="match status" value="1"/>
</dbReference>
<gene>
    <name evidence="2" type="ORF">KNV97_03220</name>
</gene>
<evidence type="ECO:0000313" key="3">
    <source>
        <dbReference type="Proteomes" id="UP000694232"/>
    </source>
</evidence>